<organism evidence="2 3">
    <name type="scientific">Nostocoides japonicum T1-X7</name>
    <dbReference type="NCBI Taxonomy" id="1194083"/>
    <lineage>
        <taxon>Bacteria</taxon>
        <taxon>Bacillati</taxon>
        <taxon>Actinomycetota</taxon>
        <taxon>Actinomycetes</taxon>
        <taxon>Micrococcales</taxon>
        <taxon>Intrasporangiaceae</taxon>
        <taxon>Nostocoides</taxon>
    </lineage>
</organism>
<dbReference type="AlphaFoldDB" id="A0A077M1V2"/>
<comment type="caution">
    <text evidence="2">The sequence shown here is derived from an EMBL/GenBank/DDBJ whole genome shotgun (WGS) entry which is preliminary data.</text>
</comment>
<evidence type="ECO:0000313" key="2">
    <source>
        <dbReference type="EMBL" id="CCH78184.1"/>
    </source>
</evidence>
<gene>
    <name evidence="2" type="ORF">BN12_2610003</name>
</gene>
<protein>
    <submittedName>
        <fullName evidence="2">Uncharacterized protein</fullName>
    </submittedName>
</protein>
<evidence type="ECO:0000313" key="3">
    <source>
        <dbReference type="Proteomes" id="UP000035721"/>
    </source>
</evidence>
<keyword evidence="1" id="KW-1133">Transmembrane helix</keyword>
<keyword evidence="1" id="KW-0812">Transmembrane</keyword>
<keyword evidence="3" id="KW-1185">Reference proteome</keyword>
<dbReference type="EMBL" id="CAJB01000181">
    <property type="protein sequence ID" value="CCH78184.1"/>
    <property type="molecule type" value="Genomic_DNA"/>
</dbReference>
<sequence>MGLLRPTIGYSLWASHSSAWGSLVPLLATLVDPEQGTNLAGISVPFVVGGALISLVAGLMIHHRRHGRSPQ</sequence>
<accession>A0A077M1V2</accession>
<dbReference type="STRING" id="1194083.BN12_2610003"/>
<dbReference type="RefSeq" id="WP_157635576.1">
    <property type="nucleotide sequence ID" value="NZ_HF570958.1"/>
</dbReference>
<feature type="transmembrane region" description="Helical" evidence="1">
    <location>
        <begin position="42"/>
        <end position="61"/>
    </location>
</feature>
<reference evidence="2 3" key="1">
    <citation type="journal article" date="2013" name="ISME J.">
        <title>A metabolic model for members of the genus Tetrasphaera involved in enhanced biological phosphorus removal.</title>
        <authorList>
            <person name="Kristiansen R."/>
            <person name="Nguyen H.T.T."/>
            <person name="Saunders A.M."/>
            <person name="Nielsen J.L."/>
            <person name="Wimmer R."/>
            <person name="Le V.Q."/>
            <person name="McIlroy S.J."/>
            <person name="Petrovski S."/>
            <person name="Seviour R.J."/>
            <person name="Calteau A."/>
            <person name="Nielsen K.L."/>
            <person name="Nielsen P.H."/>
        </authorList>
    </citation>
    <scope>NUCLEOTIDE SEQUENCE [LARGE SCALE GENOMIC DNA]</scope>
    <source>
        <strain evidence="2 3">T1-X7</strain>
    </source>
</reference>
<proteinExistence type="predicted"/>
<dbReference type="OrthoDB" id="948134at2"/>
<name>A0A077M1V2_9MICO</name>
<feature type="transmembrane region" description="Helical" evidence="1">
    <location>
        <begin position="12"/>
        <end position="30"/>
    </location>
</feature>
<evidence type="ECO:0000256" key="1">
    <source>
        <dbReference type="SAM" id="Phobius"/>
    </source>
</evidence>
<keyword evidence="1" id="KW-0472">Membrane</keyword>
<dbReference type="Proteomes" id="UP000035721">
    <property type="component" value="Unassembled WGS sequence"/>
</dbReference>